<gene>
    <name evidence="12" type="ORF">QQ008_06890</name>
</gene>
<dbReference type="GO" id="GO:0006508">
    <property type="term" value="P:proteolysis"/>
    <property type="evidence" value="ECO:0007669"/>
    <property type="project" value="UniProtKB-KW"/>
</dbReference>
<feature type="transmembrane region" description="Helical" evidence="10">
    <location>
        <begin position="320"/>
        <end position="341"/>
    </location>
</feature>
<feature type="transmembrane region" description="Helical" evidence="10">
    <location>
        <begin position="201"/>
        <end position="223"/>
    </location>
</feature>
<accession>A0ABT8KMZ9</accession>
<evidence type="ECO:0000313" key="12">
    <source>
        <dbReference type="EMBL" id="MDN5201078.1"/>
    </source>
</evidence>
<feature type="transmembrane region" description="Helical" evidence="10">
    <location>
        <begin position="297"/>
        <end position="314"/>
    </location>
</feature>
<reference evidence="12" key="1">
    <citation type="submission" date="2023-06" db="EMBL/GenBank/DDBJ databases">
        <title>Genomic of Parafulvivirga corallium.</title>
        <authorList>
            <person name="Wang G."/>
        </authorList>
    </citation>
    <scope>NUCLEOTIDE SEQUENCE</scope>
    <source>
        <strain evidence="12">BMA10</strain>
    </source>
</reference>
<dbReference type="PANTHER" id="PTHR31412">
    <property type="entry name" value="ZINC METALLOPROTEASE EGY1"/>
    <property type="match status" value="1"/>
</dbReference>
<evidence type="ECO:0000256" key="3">
    <source>
        <dbReference type="ARBA" id="ARBA00007931"/>
    </source>
</evidence>
<feature type="domain" description="Peptidase M50" evidence="11">
    <location>
        <begin position="54"/>
        <end position="245"/>
    </location>
</feature>
<keyword evidence="9 10" id="KW-0472">Membrane</keyword>
<feature type="transmembrane region" description="Helical" evidence="10">
    <location>
        <begin position="353"/>
        <end position="373"/>
    </location>
</feature>
<dbReference type="EMBL" id="JAUJEA010000002">
    <property type="protein sequence ID" value="MDN5201078.1"/>
    <property type="molecule type" value="Genomic_DNA"/>
</dbReference>
<dbReference type="CDD" id="cd06160">
    <property type="entry name" value="S2P-M50_like_2"/>
    <property type="match status" value="1"/>
</dbReference>
<dbReference type="PANTHER" id="PTHR31412:SF0">
    <property type="entry name" value="ZINC METALLOPROTEASE EGY1, CHLOROPLASTIC-RELATED"/>
    <property type="match status" value="1"/>
</dbReference>
<sequence>MEFLKEHKTYFIQAVLFVSTIITTTLAGSEWVSAKSIFVAESGFSTKDLLSGFYFSLPFLGILTVHEFGHYITARLYNIKVTLPYYIPFFFVFPFIGTMGAVIRLKESPKSRKEFFDVGIAGPLAGFIAAIILLYYGFTHLPPAEYIFQIHPEYEEYGLGYANEAYKNFPYNFKLGNNLVFDFFENYVVEDTSRIPNAYEIMHYPFLFAGYLALFFTALNLLPIGQLDGGHVVYGLAGFDKHKIISKTLFLLFIFYAGLGLISPQLSVEDLLWQIPAYIAFLYFTFWRLYQRPMDRLVLAVVMMAVQFLVVYIFPTVEGYSGWLVFAFLLGRFLGIYHPQAHLDQPLDFKRKILGWLALAVFIVSFSPQPFLFEKNESYKEPEPAQITELMEETI</sequence>
<comment type="cofactor">
    <cofactor evidence="1">
        <name>Zn(2+)</name>
        <dbReference type="ChEBI" id="CHEBI:29105"/>
    </cofactor>
</comment>
<dbReference type="InterPro" id="IPR044838">
    <property type="entry name" value="EGY1-like"/>
</dbReference>
<dbReference type="InterPro" id="IPR008915">
    <property type="entry name" value="Peptidase_M50"/>
</dbReference>
<evidence type="ECO:0000313" key="13">
    <source>
        <dbReference type="Proteomes" id="UP001172082"/>
    </source>
</evidence>
<feature type="transmembrane region" description="Helical" evidence="10">
    <location>
        <begin position="244"/>
        <end position="265"/>
    </location>
</feature>
<keyword evidence="8 10" id="KW-1133">Transmembrane helix</keyword>
<evidence type="ECO:0000256" key="9">
    <source>
        <dbReference type="ARBA" id="ARBA00023136"/>
    </source>
</evidence>
<comment type="caution">
    <text evidence="12">The sequence shown here is derived from an EMBL/GenBank/DDBJ whole genome shotgun (WGS) entry which is preliminary data.</text>
</comment>
<comment type="subcellular location">
    <subcellularLocation>
        <location evidence="2">Membrane</location>
        <topology evidence="2">Multi-pass membrane protein</topology>
    </subcellularLocation>
</comment>
<name>A0ABT8KMZ9_9BACT</name>
<evidence type="ECO:0000256" key="4">
    <source>
        <dbReference type="ARBA" id="ARBA00022670"/>
    </source>
</evidence>
<evidence type="ECO:0000256" key="6">
    <source>
        <dbReference type="ARBA" id="ARBA00022801"/>
    </source>
</evidence>
<keyword evidence="6" id="KW-0378">Hydrolase</keyword>
<feature type="transmembrane region" description="Helical" evidence="10">
    <location>
        <begin position="53"/>
        <end position="73"/>
    </location>
</feature>
<dbReference type="Pfam" id="PF02163">
    <property type="entry name" value="Peptidase_M50"/>
    <property type="match status" value="1"/>
</dbReference>
<dbReference type="Proteomes" id="UP001172082">
    <property type="component" value="Unassembled WGS sequence"/>
</dbReference>
<keyword evidence="5 10" id="KW-0812">Transmembrane</keyword>
<evidence type="ECO:0000256" key="5">
    <source>
        <dbReference type="ARBA" id="ARBA00022692"/>
    </source>
</evidence>
<protein>
    <submittedName>
        <fullName evidence="12">Site-2 protease family protein</fullName>
    </submittedName>
</protein>
<feature type="transmembrane region" description="Helical" evidence="10">
    <location>
        <begin position="12"/>
        <end position="32"/>
    </location>
</feature>
<evidence type="ECO:0000256" key="2">
    <source>
        <dbReference type="ARBA" id="ARBA00004141"/>
    </source>
</evidence>
<proteinExistence type="inferred from homology"/>
<organism evidence="12 13">
    <name type="scientific">Splendidivirga corallicola</name>
    <dbReference type="NCBI Taxonomy" id="3051826"/>
    <lineage>
        <taxon>Bacteria</taxon>
        <taxon>Pseudomonadati</taxon>
        <taxon>Bacteroidota</taxon>
        <taxon>Cytophagia</taxon>
        <taxon>Cytophagales</taxon>
        <taxon>Splendidivirgaceae</taxon>
        <taxon>Splendidivirga</taxon>
    </lineage>
</organism>
<comment type="similarity">
    <text evidence="3">Belongs to the peptidase M50B family.</text>
</comment>
<keyword evidence="4 12" id="KW-0645">Protease</keyword>
<feature type="transmembrane region" description="Helical" evidence="10">
    <location>
        <begin position="85"/>
        <end position="103"/>
    </location>
</feature>
<evidence type="ECO:0000256" key="8">
    <source>
        <dbReference type="ARBA" id="ARBA00022989"/>
    </source>
</evidence>
<keyword evidence="13" id="KW-1185">Reference proteome</keyword>
<dbReference type="RefSeq" id="WP_346751106.1">
    <property type="nucleotide sequence ID" value="NZ_JAUJEA010000002.1"/>
</dbReference>
<feature type="transmembrane region" description="Helical" evidence="10">
    <location>
        <begin position="115"/>
        <end position="138"/>
    </location>
</feature>
<dbReference type="GO" id="GO:0008233">
    <property type="term" value="F:peptidase activity"/>
    <property type="evidence" value="ECO:0007669"/>
    <property type="project" value="UniProtKB-KW"/>
</dbReference>
<evidence type="ECO:0000259" key="11">
    <source>
        <dbReference type="Pfam" id="PF02163"/>
    </source>
</evidence>
<feature type="transmembrane region" description="Helical" evidence="10">
    <location>
        <begin position="271"/>
        <end position="290"/>
    </location>
</feature>
<evidence type="ECO:0000256" key="7">
    <source>
        <dbReference type="ARBA" id="ARBA00022946"/>
    </source>
</evidence>
<evidence type="ECO:0000256" key="1">
    <source>
        <dbReference type="ARBA" id="ARBA00001947"/>
    </source>
</evidence>
<evidence type="ECO:0000256" key="10">
    <source>
        <dbReference type="SAM" id="Phobius"/>
    </source>
</evidence>
<keyword evidence="7" id="KW-0809">Transit peptide</keyword>